<dbReference type="Proteomes" id="UP000299102">
    <property type="component" value="Unassembled WGS sequence"/>
</dbReference>
<evidence type="ECO:0000313" key="1">
    <source>
        <dbReference type="EMBL" id="GBP38153.1"/>
    </source>
</evidence>
<gene>
    <name evidence="1" type="ORF">EVAR_80438_1</name>
</gene>
<evidence type="ECO:0000313" key="2">
    <source>
        <dbReference type="Proteomes" id="UP000299102"/>
    </source>
</evidence>
<proteinExistence type="predicted"/>
<sequence length="245" mass="27888">MTAGPRLGRVTPAHAASAIYRSAVGRRRHLQFAVYRSLHSEIISETVGHGRPKRLLRANTPSFIYLTHAAPRDVADTGPVTKYLRYPFIEFVRLALNERVINCSPDALRDVLLKLRNEIRRECVSEKADKTQRPNRRKIPRGKHKHAIYVKPFFRLIRHVQRKPFRRTAPALRITRADLRSLLGQCPKRHVECELESAKGVLAGGAGPERPAAAVNKLGHSHCYLVTDDFLRPLHSLVNINYDKH</sequence>
<organism evidence="1 2">
    <name type="scientific">Eumeta variegata</name>
    <name type="common">Bagworm moth</name>
    <name type="synonym">Eumeta japonica</name>
    <dbReference type="NCBI Taxonomy" id="151549"/>
    <lineage>
        <taxon>Eukaryota</taxon>
        <taxon>Metazoa</taxon>
        <taxon>Ecdysozoa</taxon>
        <taxon>Arthropoda</taxon>
        <taxon>Hexapoda</taxon>
        <taxon>Insecta</taxon>
        <taxon>Pterygota</taxon>
        <taxon>Neoptera</taxon>
        <taxon>Endopterygota</taxon>
        <taxon>Lepidoptera</taxon>
        <taxon>Glossata</taxon>
        <taxon>Ditrysia</taxon>
        <taxon>Tineoidea</taxon>
        <taxon>Psychidae</taxon>
        <taxon>Oiketicinae</taxon>
        <taxon>Eumeta</taxon>
    </lineage>
</organism>
<protein>
    <submittedName>
        <fullName evidence="1">Uncharacterized protein</fullName>
    </submittedName>
</protein>
<keyword evidence="2" id="KW-1185">Reference proteome</keyword>
<dbReference type="AlphaFoldDB" id="A0A4C1VHM7"/>
<comment type="caution">
    <text evidence="1">The sequence shown here is derived from an EMBL/GenBank/DDBJ whole genome shotgun (WGS) entry which is preliminary data.</text>
</comment>
<dbReference type="EMBL" id="BGZK01000344">
    <property type="protein sequence ID" value="GBP38153.1"/>
    <property type="molecule type" value="Genomic_DNA"/>
</dbReference>
<accession>A0A4C1VHM7</accession>
<reference evidence="1 2" key="1">
    <citation type="journal article" date="2019" name="Commun. Biol.">
        <title>The bagworm genome reveals a unique fibroin gene that provides high tensile strength.</title>
        <authorList>
            <person name="Kono N."/>
            <person name="Nakamura H."/>
            <person name="Ohtoshi R."/>
            <person name="Tomita M."/>
            <person name="Numata K."/>
            <person name="Arakawa K."/>
        </authorList>
    </citation>
    <scope>NUCLEOTIDE SEQUENCE [LARGE SCALE GENOMIC DNA]</scope>
</reference>
<name>A0A4C1VHM7_EUMVA</name>